<dbReference type="Proteomes" id="UP000053647">
    <property type="component" value="Unassembled WGS sequence"/>
</dbReference>
<feature type="non-terminal residue" evidence="11">
    <location>
        <position position="1"/>
    </location>
</feature>
<reference evidence="11 12" key="1">
    <citation type="submission" date="2014-06" db="EMBL/GenBank/DDBJ databases">
        <authorList>
            <consortium name="DOE Joint Genome Institute"/>
            <person name="Kuo A."/>
            <person name="Kohler A."/>
            <person name="Nagy L.G."/>
            <person name="Floudas D."/>
            <person name="Copeland A."/>
            <person name="Barry K.W."/>
            <person name="Cichocki N."/>
            <person name="Veneault-Fourrey C."/>
            <person name="LaButti K."/>
            <person name="Lindquist E.A."/>
            <person name="Lipzen A."/>
            <person name="Lundell T."/>
            <person name="Morin E."/>
            <person name="Murat C."/>
            <person name="Sun H."/>
            <person name="Tunlid A."/>
            <person name="Henrissat B."/>
            <person name="Grigoriev I.V."/>
            <person name="Hibbett D.S."/>
            <person name="Martin F."/>
            <person name="Nordberg H.P."/>
            <person name="Cantor M.N."/>
            <person name="Hua S.X."/>
        </authorList>
    </citation>
    <scope>NUCLEOTIDE SEQUENCE [LARGE SCALE GENOMIC DNA]</scope>
    <source>
        <strain evidence="11 12">ATCC 200175</strain>
    </source>
</reference>
<evidence type="ECO:0000313" key="11">
    <source>
        <dbReference type="EMBL" id="KIJ07360.1"/>
    </source>
</evidence>
<evidence type="ECO:0000256" key="6">
    <source>
        <dbReference type="ARBA" id="ARBA00032380"/>
    </source>
</evidence>
<protein>
    <recommendedName>
        <fullName evidence="9">(2E,6E)-farnesyl diphosphate synthase</fullName>
    </recommendedName>
    <alternativeName>
        <fullName evidence="8">Dimethylallyltranstransferase</fullName>
    </alternativeName>
    <alternativeName>
        <fullName evidence="7">Farnesyl diphosphate synthase</fullName>
    </alternativeName>
    <alternativeName>
        <fullName evidence="5">Farnesyltranstransferase</fullName>
    </alternativeName>
    <alternativeName>
        <fullName evidence="10">Geranylgeranyl diphosphate synthase</fullName>
    </alternativeName>
    <alternativeName>
        <fullName evidence="6">Geranyltranstransferase</fullName>
    </alternativeName>
</protein>
<evidence type="ECO:0000256" key="9">
    <source>
        <dbReference type="ARBA" id="ARBA00032873"/>
    </source>
</evidence>
<sequence length="226" mass="25421">MPLSSYNNLLSTIGGSPSNQWSAEHEQVLIAPFTYTASNPGKNIRGRLIAAFNYWLNVPKEKLEAIDRVIDMAHNASLMLDDIQDGSDLRRGKPAAHKVYGTPQTINSANYVLQLAYQELRKSLRSATHQAVEGTEPVDRLLRVEDLDVIWNEDLIHLHRGQGLDIYWRDAYKCPTEEEYIDMALGKASGVLRLSVRIMMTCATTNTSVNYVPLVDLIGVYCQIRD</sequence>
<dbReference type="PROSITE" id="PS00723">
    <property type="entry name" value="POLYPRENYL_SYNTHASE_1"/>
    <property type="match status" value="1"/>
</dbReference>
<dbReference type="AlphaFoldDB" id="A0A0C9SWU5"/>
<dbReference type="Pfam" id="PF00348">
    <property type="entry name" value="polyprenyl_synt"/>
    <property type="match status" value="1"/>
</dbReference>
<evidence type="ECO:0000256" key="2">
    <source>
        <dbReference type="ARBA" id="ARBA00006706"/>
    </source>
</evidence>
<dbReference type="Gene3D" id="1.10.600.10">
    <property type="entry name" value="Farnesyl Diphosphate Synthase"/>
    <property type="match status" value="1"/>
</dbReference>
<evidence type="ECO:0000256" key="5">
    <source>
        <dbReference type="ARBA" id="ARBA00032052"/>
    </source>
</evidence>
<dbReference type="GO" id="GO:0008299">
    <property type="term" value="P:isoprenoid biosynthetic process"/>
    <property type="evidence" value="ECO:0007669"/>
    <property type="project" value="InterPro"/>
</dbReference>
<reference evidence="12" key="2">
    <citation type="submission" date="2015-01" db="EMBL/GenBank/DDBJ databases">
        <title>Evolutionary Origins and Diversification of the Mycorrhizal Mutualists.</title>
        <authorList>
            <consortium name="DOE Joint Genome Institute"/>
            <consortium name="Mycorrhizal Genomics Consortium"/>
            <person name="Kohler A."/>
            <person name="Kuo A."/>
            <person name="Nagy L.G."/>
            <person name="Floudas D."/>
            <person name="Copeland A."/>
            <person name="Barry K.W."/>
            <person name="Cichocki N."/>
            <person name="Veneault-Fourrey C."/>
            <person name="LaButti K."/>
            <person name="Lindquist E.A."/>
            <person name="Lipzen A."/>
            <person name="Lundell T."/>
            <person name="Morin E."/>
            <person name="Murat C."/>
            <person name="Riley R."/>
            <person name="Ohm R."/>
            <person name="Sun H."/>
            <person name="Tunlid A."/>
            <person name="Henrissat B."/>
            <person name="Grigoriev I.V."/>
            <person name="Hibbett D.S."/>
            <person name="Martin F."/>
        </authorList>
    </citation>
    <scope>NUCLEOTIDE SEQUENCE [LARGE SCALE GENOMIC DNA]</scope>
    <source>
        <strain evidence="12">ATCC 200175</strain>
    </source>
</reference>
<evidence type="ECO:0000313" key="12">
    <source>
        <dbReference type="Proteomes" id="UP000053647"/>
    </source>
</evidence>
<dbReference type="HOGENOM" id="CLU_014015_6_1_1"/>
<dbReference type="InterPro" id="IPR008949">
    <property type="entry name" value="Isoprenoid_synthase_dom_sf"/>
</dbReference>
<dbReference type="PANTHER" id="PTHR12001:SF44">
    <property type="entry name" value="GERANYLGERANYL PYROPHOSPHATE SYNTHASE"/>
    <property type="match status" value="1"/>
</dbReference>
<dbReference type="InterPro" id="IPR033749">
    <property type="entry name" value="Polyprenyl_synt_CS"/>
</dbReference>
<evidence type="ECO:0000256" key="4">
    <source>
        <dbReference type="ARBA" id="ARBA00022842"/>
    </source>
</evidence>
<organism evidence="11 12">
    <name type="scientific">Paxillus involutus ATCC 200175</name>
    <dbReference type="NCBI Taxonomy" id="664439"/>
    <lineage>
        <taxon>Eukaryota</taxon>
        <taxon>Fungi</taxon>
        <taxon>Dikarya</taxon>
        <taxon>Basidiomycota</taxon>
        <taxon>Agaricomycotina</taxon>
        <taxon>Agaricomycetes</taxon>
        <taxon>Agaricomycetidae</taxon>
        <taxon>Boletales</taxon>
        <taxon>Paxilineae</taxon>
        <taxon>Paxillaceae</taxon>
        <taxon>Paxillus</taxon>
    </lineage>
</organism>
<keyword evidence="4" id="KW-0460">Magnesium</keyword>
<comment type="cofactor">
    <cofactor evidence="1">
        <name>Mg(2+)</name>
        <dbReference type="ChEBI" id="CHEBI:18420"/>
    </cofactor>
</comment>
<evidence type="ECO:0000256" key="7">
    <source>
        <dbReference type="ARBA" id="ARBA00032424"/>
    </source>
</evidence>
<gene>
    <name evidence="11" type="ORF">PAXINDRAFT_102990</name>
</gene>
<evidence type="ECO:0000256" key="10">
    <source>
        <dbReference type="ARBA" id="ARBA00033096"/>
    </source>
</evidence>
<accession>A0A0C9SWU5</accession>
<evidence type="ECO:0000256" key="1">
    <source>
        <dbReference type="ARBA" id="ARBA00001946"/>
    </source>
</evidence>
<name>A0A0C9SWU5_PAXIN</name>
<evidence type="ECO:0000256" key="3">
    <source>
        <dbReference type="ARBA" id="ARBA00022723"/>
    </source>
</evidence>
<dbReference type="EMBL" id="KN819919">
    <property type="protein sequence ID" value="KIJ07360.1"/>
    <property type="molecule type" value="Genomic_DNA"/>
</dbReference>
<dbReference type="InterPro" id="IPR000092">
    <property type="entry name" value="Polyprenyl_synt"/>
</dbReference>
<dbReference type="OrthoDB" id="6921389at2759"/>
<keyword evidence="3" id="KW-0479">Metal-binding</keyword>
<dbReference type="SUPFAM" id="SSF48576">
    <property type="entry name" value="Terpenoid synthases"/>
    <property type="match status" value="1"/>
</dbReference>
<dbReference type="GO" id="GO:0046872">
    <property type="term" value="F:metal ion binding"/>
    <property type="evidence" value="ECO:0007669"/>
    <property type="project" value="UniProtKB-KW"/>
</dbReference>
<dbReference type="GO" id="GO:0004659">
    <property type="term" value="F:prenyltransferase activity"/>
    <property type="evidence" value="ECO:0007669"/>
    <property type="project" value="InterPro"/>
</dbReference>
<keyword evidence="12" id="KW-1185">Reference proteome</keyword>
<dbReference type="PANTHER" id="PTHR12001">
    <property type="entry name" value="GERANYLGERANYL PYROPHOSPHATE SYNTHASE"/>
    <property type="match status" value="1"/>
</dbReference>
<evidence type="ECO:0000256" key="8">
    <source>
        <dbReference type="ARBA" id="ARBA00032448"/>
    </source>
</evidence>
<comment type="similarity">
    <text evidence="2">Belongs to the FPP/GGPP synthase family.</text>
</comment>
<proteinExistence type="inferred from homology"/>